<evidence type="ECO:0000256" key="7">
    <source>
        <dbReference type="HAMAP-Rule" id="MF_03179"/>
    </source>
</evidence>
<dbReference type="Gene3D" id="3.30.420.40">
    <property type="match status" value="2"/>
</dbReference>
<feature type="domain" description="Gcp-like" evidence="10">
    <location>
        <begin position="119"/>
        <end position="441"/>
    </location>
</feature>
<dbReference type="OrthoDB" id="10259622at2759"/>
<comment type="function">
    <text evidence="7">Required for the formation of a threonylcarbamoyl group on adenosine at position 37 (t(6)A37) in mitochondrial tRNAs that read codons beginning with adenine. Probably involved in the transfer of the threonylcarbamoyl moiety of threonylcarbamoyl-AMP (TC-AMP) to the N6 group of A37. Involved in mitochondrial genome maintenance.</text>
</comment>
<dbReference type="GO" id="GO:0002949">
    <property type="term" value="P:tRNA threonylcarbamoyladenosine modification"/>
    <property type="evidence" value="ECO:0007669"/>
    <property type="project" value="UniProtKB-UniRule"/>
</dbReference>
<keyword evidence="5 7" id="KW-0012">Acyltransferase</keyword>
<keyword evidence="7" id="KW-0496">Mitochondrion</keyword>
<evidence type="ECO:0000256" key="5">
    <source>
        <dbReference type="ARBA" id="ARBA00023315"/>
    </source>
</evidence>
<dbReference type="Pfam" id="PF00814">
    <property type="entry name" value="TsaD"/>
    <property type="match status" value="1"/>
</dbReference>
<dbReference type="EC" id="2.3.1.234" evidence="1"/>
<evidence type="ECO:0000259" key="10">
    <source>
        <dbReference type="Pfam" id="PF00814"/>
    </source>
</evidence>
<evidence type="ECO:0000256" key="2">
    <source>
        <dbReference type="ARBA" id="ARBA00022679"/>
    </source>
</evidence>
<proteinExistence type="inferred from homology"/>
<feature type="chain" id="PRO_5035328284" description="N(6)-L-threonylcarbamoyladenine synthase" evidence="9">
    <location>
        <begin position="25"/>
        <end position="474"/>
    </location>
</feature>
<dbReference type="GO" id="GO:0061711">
    <property type="term" value="F:tRNA N(6)-L-threonylcarbamoyladenine synthase activity"/>
    <property type="evidence" value="ECO:0007669"/>
    <property type="project" value="UniProtKB-EC"/>
</dbReference>
<comment type="caution">
    <text evidence="11">The sequence shown here is derived from an EMBL/GenBank/DDBJ whole genome shotgun (WGS) entry which is preliminary data.</text>
</comment>
<evidence type="ECO:0000256" key="4">
    <source>
        <dbReference type="ARBA" id="ARBA00022723"/>
    </source>
</evidence>
<name>A0A8J6CK79_DIALT</name>
<evidence type="ECO:0000256" key="9">
    <source>
        <dbReference type="SAM" id="SignalP"/>
    </source>
</evidence>
<reference evidence="11" key="1">
    <citation type="submission" date="2021-05" db="EMBL/GenBank/DDBJ databases">
        <title>The genome of the haptophyte Pavlova lutheri (Diacronema luteri, Pavlovales) - a model for lipid biosynthesis in eukaryotic algae.</title>
        <authorList>
            <person name="Hulatt C.J."/>
            <person name="Posewitz M.C."/>
        </authorList>
    </citation>
    <scope>NUCLEOTIDE SEQUENCE</scope>
    <source>
        <strain evidence="11">NIVA-4/92</strain>
    </source>
</reference>
<evidence type="ECO:0000256" key="8">
    <source>
        <dbReference type="SAM" id="MobiDB-lite"/>
    </source>
</evidence>
<keyword evidence="2 7" id="KW-0808">Transferase</keyword>
<dbReference type="InterPro" id="IPR022450">
    <property type="entry name" value="TsaD"/>
</dbReference>
<keyword evidence="3 7" id="KW-0819">tRNA processing</keyword>
<dbReference type="HAMAP" id="MF_01445">
    <property type="entry name" value="TsaD"/>
    <property type="match status" value="1"/>
</dbReference>
<dbReference type="InterPro" id="IPR017861">
    <property type="entry name" value="KAE1/TsaD"/>
</dbReference>
<feature type="compositionally biased region" description="Gly residues" evidence="8">
    <location>
        <begin position="66"/>
        <end position="76"/>
    </location>
</feature>
<dbReference type="NCBIfam" id="TIGR00329">
    <property type="entry name" value="gcp_kae1"/>
    <property type="match status" value="1"/>
</dbReference>
<protein>
    <recommendedName>
        <fullName evidence="1">N(6)-L-threonylcarbamoyladenine synthase</fullName>
        <ecNumber evidence="1">2.3.1.234</ecNumber>
    </recommendedName>
</protein>
<dbReference type="AlphaFoldDB" id="A0A8J6CK79"/>
<dbReference type="GO" id="GO:0046872">
    <property type="term" value="F:metal ion binding"/>
    <property type="evidence" value="ECO:0007669"/>
    <property type="project" value="UniProtKB-KW"/>
</dbReference>
<evidence type="ECO:0000256" key="3">
    <source>
        <dbReference type="ARBA" id="ARBA00022694"/>
    </source>
</evidence>
<keyword evidence="9" id="KW-0732">Signal</keyword>
<dbReference type="OMA" id="NAAMIGC"/>
<dbReference type="Proteomes" id="UP000751190">
    <property type="component" value="Unassembled WGS sequence"/>
</dbReference>
<feature type="signal peptide" evidence="9">
    <location>
        <begin position="1"/>
        <end position="24"/>
    </location>
</feature>
<comment type="subunit">
    <text evidence="7">Homodimer.</text>
</comment>
<sequence>MNGALLALLHHGSVLACAGPSALARVAGRPGVASRAARGAALRANAAPPVGASREHVGLPKSVLRRGGGGGDGGGAPSVAATGVALSGLPDRSRPFTVLGIETSCDDTAAAVVRSDGAILGESIAKQDAIHAQWGGVVPGLARDAHAAAVGRVVGEALAAAGLSSAADVDAIGVTVGPGLEICLRVGSAHAIELAQRHGKPFVAVHHLEAHCLMARLAARAAAPPGSAEQLPFPFLSLLVSGGHCQLLLCRGVGDYAIIGSTLDDALGEAYDKVARLLGLDVGGGGGAALEAFARRGNAANAPLPVPMARRKDTSFSFAGLKTAVRTRVGKLDGGGSEAERADLAAAFQLAAIAHLEQRLRYALRWCAEQRSAQADAPIGDAADNDGAARVPPLSALVVSGGVAANALVRARLGALCEEHGLAMHTPPPRLCTDNGVMVAWAAIERLALGHSDQAEGTEVRARWPLGAALEVTL</sequence>
<comment type="catalytic activity">
    <reaction evidence="6 7">
        <text>L-threonylcarbamoyladenylate + adenosine(37) in tRNA = N(6)-L-threonylcarbamoyladenosine(37) in tRNA + AMP + H(+)</text>
        <dbReference type="Rhea" id="RHEA:37059"/>
        <dbReference type="Rhea" id="RHEA-COMP:10162"/>
        <dbReference type="Rhea" id="RHEA-COMP:10163"/>
        <dbReference type="ChEBI" id="CHEBI:15378"/>
        <dbReference type="ChEBI" id="CHEBI:73682"/>
        <dbReference type="ChEBI" id="CHEBI:74411"/>
        <dbReference type="ChEBI" id="CHEBI:74418"/>
        <dbReference type="ChEBI" id="CHEBI:456215"/>
        <dbReference type="EC" id="2.3.1.234"/>
    </reaction>
</comment>
<comment type="cofactor">
    <cofactor evidence="7">
        <name>a divalent metal cation</name>
        <dbReference type="ChEBI" id="CHEBI:60240"/>
    </cofactor>
    <text evidence="7">Binds 1 divalent metal cation per subunit.</text>
</comment>
<keyword evidence="12" id="KW-1185">Reference proteome</keyword>
<dbReference type="CDD" id="cd24134">
    <property type="entry name" value="ASKHA_NBD_OSGEPL1_QRI7_euk"/>
    <property type="match status" value="1"/>
</dbReference>
<organism evidence="11 12">
    <name type="scientific">Diacronema lutheri</name>
    <name type="common">Unicellular marine alga</name>
    <name type="synonym">Monochrysis lutheri</name>
    <dbReference type="NCBI Taxonomy" id="2081491"/>
    <lineage>
        <taxon>Eukaryota</taxon>
        <taxon>Haptista</taxon>
        <taxon>Haptophyta</taxon>
        <taxon>Pavlovophyceae</taxon>
        <taxon>Pavlovales</taxon>
        <taxon>Pavlovaceae</taxon>
        <taxon>Diacronema</taxon>
    </lineage>
</organism>
<dbReference type="GO" id="GO:0005739">
    <property type="term" value="C:mitochondrion"/>
    <property type="evidence" value="ECO:0007669"/>
    <property type="project" value="UniProtKB-SubCell"/>
</dbReference>
<feature type="region of interest" description="Disordered" evidence="8">
    <location>
        <begin position="44"/>
        <end position="76"/>
    </location>
</feature>
<comment type="subcellular location">
    <subcellularLocation>
        <location evidence="7">Mitochondrion</location>
    </subcellularLocation>
</comment>
<dbReference type="SUPFAM" id="SSF53067">
    <property type="entry name" value="Actin-like ATPase domain"/>
    <property type="match status" value="1"/>
</dbReference>
<accession>A0A8J6CK79</accession>
<dbReference type="InterPro" id="IPR000905">
    <property type="entry name" value="Gcp-like_dom"/>
</dbReference>
<dbReference type="NCBIfam" id="TIGR03723">
    <property type="entry name" value="T6A_TsaD_YgjD"/>
    <property type="match status" value="1"/>
</dbReference>
<dbReference type="InterPro" id="IPR043129">
    <property type="entry name" value="ATPase_NBD"/>
</dbReference>
<dbReference type="PANTHER" id="PTHR11735">
    <property type="entry name" value="TRNA N6-ADENOSINE THREONYLCARBAMOYLTRANSFERASE"/>
    <property type="match status" value="1"/>
</dbReference>
<comment type="similarity">
    <text evidence="7">Belongs to the KAE1 / TsaD family.</text>
</comment>
<dbReference type="PRINTS" id="PR00789">
    <property type="entry name" value="OSIALOPTASE"/>
</dbReference>
<evidence type="ECO:0000256" key="1">
    <source>
        <dbReference type="ARBA" id="ARBA00012156"/>
    </source>
</evidence>
<gene>
    <name evidence="11" type="ORF">KFE25_009204</name>
</gene>
<keyword evidence="4 7" id="KW-0479">Metal-binding</keyword>
<evidence type="ECO:0000313" key="11">
    <source>
        <dbReference type="EMBL" id="KAG8470783.1"/>
    </source>
</evidence>
<dbReference type="EMBL" id="JAGTXO010000001">
    <property type="protein sequence ID" value="KAG8470783.1"/>
    <property type="molecule type" value="Genomic_DNA"/>
</dbReference>
<evidence type="ECO:0000256" key="6">
    <source>
        <dbReference type="ARBA" id="ARBA00048117"/>
    </source>
</evidence>
<dbReference type="PANTHER" id="PTHR11735:SF6">
    <property type="entry name" value="TRNA N6-ADENOSINE THREONYLCARBAMOYLTRANSFERASE, MITOCHONDRIAL"/>
    <property type="match status" value="1"/>
</dbReference>
<evidence type="ECO:0000313" key="12">
    <source>
        <dbReference type="Proteomes" id="UP000751190"/>
    </source>
</evidence>